<proteinExistence type="predicted"/>
<sequence length="133" mass="15066">MSKSRAVHDHNRFDDWIAHEFHSTGGFTALVILVTIGELSVTPLRSTYFHVIGDEVRWAELSTLFAQSGAGWDGVLFAVRPDKDTGGPIADTIARVELQTLAEELTANRLILNENHFFDRWGRRLKIEEVMMQ</sequence>
<dbReference type="RefSeq" id="WP_128627263.1">
    <property type="nucleotide sequence ID" value="NZ_RKST01000014.1"/>
</dbReference>
<dbReference type="EMBL" id="RKST01000014">
    <property type="protein sequence ID" value="RUM97090.1"/>
    <property type="molecule type" value="Genomic_DNA"/>
</dbReference>
<keyword evidence="2" id="KW-1185">Reference proteome</keyword>
<dbReference type="OrthoDB" id="7771889at2"/>
<dbReference type="AlphaFoldDB" id="A0A432V4Q0"/>
<reference evidence="1 2" key="1">
    <citation type="submission" date="2018-11" db="EMBL/GenBank/DDBJ databases">
        <title>Pseudaminobacter arsenicus sp. nov., an arsenic-resistant bacterium isolated from arsenic-rich aquifers.</title>
        <authorList>
            <person name="Mu Y."/>
        </authorList>
    </citation>
    <scope>NUCLEOTIDE SEQUENCE [LARGE SCALE GENOMIC DNA]</scope>
    <source>
        <strain evidence="1 2">CB3</strain>
    </source>
</reference>
<protein>
    <submittedName>
        <fullName evidence="1">Uncharacterized protein</fullName>
    </submittedName>
</protein>
<comment type="caution">
    <text evidence="1">The sequence shown here is derived from an EMBL/GenBank/DDBJ whole genome shotgun (WGS) entry which is preliminary data.</text>
</comment>
<evidence type="ECO:0000313" key="2">
    <source>
        <dbReference type="Proteomes" id="UP000281647"/>
    </source>
</evidence>
<accession>A0A432V4Q0</accession>
<evidence type="ECO:0000313" key="1">
    <source>
        <dbReference type="EMBL" id="RUM97090.1"/>
    </source>
</evidence>
<name>A0A432V4Q0_9HYPH</name>
<gene>
    <name evidence="1" type="ORF">EET67_14580</name>
</gene>
<dbReference type="Proteomes" id="UP000281647">
    <property type="component" value="Unassembled WGS sequence"/>
</dbReference>
<organism evidence="1 2">
    <name type="scientific">Borborobacter arsenicus</name>
    <dbReference type="NCBI Taxonomy" id="1851146"/>
    <lineage>
        <taxon>Bacteria</taxon>
        <taxon>Pseudomonadati</taxon>
        <taxon>Pseudomonadota</taxon>
        <taxon>Alphaproteobacteria</taxon>
        <taxon>Hyphomicrobiales</taxon>
        <taxon>Phyllobacteriaceae</taxon>
        <taxon>Borborobacter</taxon>
    </lineage>
</organism>